<sequence>MSTRAEQRRLRQLEIEDEQRLEDAEALKMTEEQRDILLRTFHSVKFEFRDLDGLSWTDPIRQQLKQPEGVANAVNPYQDQQQPQQPSFVVLTKAELAAFSPEETIRISTVHRSCFPQHEAEPPIYTGHFVTPVLRRGKRDGTRARSPIKGLFSTASDASTNSDHCSNRHVYDRSIIVEAVLSKTDEQATIRRRDSPVAVARTAVTAVNHLAGDSRSHSPTSPTLCTSALPVSPALCTSPRMQPPPRPTTTTASPTGAGIITSIFRSPVFSVPKGRMGSQVQCSVVSTPKSSPSLASICSFSSP</sequence>
<proteinExistence type="predicted"/>
<gene>
    <name evidence="2" type="ORF">M378DRAFT_25260</name>
</gene>
<organism evidence="2 3">
    <name type="scientific">Amanita muscaria (strain Koide BX008)</name>
    <dbReference type="NCBI Taxonomy" id="946122"/>
    <lineage>
        <taxon>Eukaryota</taxon>
        <taxon>Fungi</taxon>
        <taxon>Dikarya</taxon>
        <taxon>Basidiomycota</taxon>
        <taxon>Agaricomycotina</taxon>
        <taxon>Agaricomycetes</taxon>
        <taxon>Agaricomycetidae</taxon>
        <taxon>Agaricales</taxon>
        <taxon>Pluteineae</taxon>
        <taxon>Amanitaceae</taxon>
        <taxon>Amanita</taxon>
    </lineage>
</organism>
<evidence type="ECO:0000313" key="3">
    <source>
        <dbReference type="Proteomes" id="UP000054549"/>
    </source>
</evidence>
<dbReference type="InParanoid" id="A0A0C2T8T9"/>
<evidence type="ECO:0000256" key="1">
    <source>
        <dbReference type="SAM" id="MobiDB-lite"/>
    </source>
</evidence>
<dbReference type="EMBL" id="KN818263">
    <property type="protein sequence ID" value="KIL63034.1"/>
    <property type="molecule type" value="Genomic_DNA"/>
</dbReference>
<dbReference type="HOGENOM" id="CLU_918175_0_0_1"/>
<dbReference type="OrthoDB" id="2757916at2759"/>
<keyword evidence="3" id="KW-1185">Reference proteome</keyword>
<dbReference type="Proteomes" id="UP000054549">
    <property type="component" value="Unassembled WGS sequence"/>
</dbReference>
<accession>A0A0C2T8T9</accession>
<dbReference type="STRING" id="946122.A0A0C2T8T9"/>
<reference evidence="2 3" key="1">
    <citation type="submission" date="2014-04" db="EMBL/GenBank/DDBJ databases">
        <title>Evolutionary Origins and Diversification of the Mycorrhizal Mutualists.</title>
        <authorList>
            <consortium name="DOE Joint Genome Institute"/>
            <consortium name="Mycorrhizal Genomics Consortium"/>
            <person name="Kohler A."/>
            <person name="Kuo A."/>
            <person name="Nagy L.G."/>
            <person name="Floudas D."/>
            <person name="Copeland A."/>
            <person name="Barry K.W."/>
            <person name="Cichocki N."/>
            <person name="Veneault-Fourrey C."/>
            <person name="LaButti K."/>
            <person name="Lindquist E.A."/>
            <person name="Lipzen A."/>
            <person name="Lundell T."/>
            <person name="Morin E."/>
            <person name="Murat C."/>
            <person name="Riley R."/>
            <person name="Ohm R."/>
            <person name="Sun H."/>
            <person name="Tunlid A."/>
            <person name="Henrissat B."/>
            <person name="Grigoriev I.V."/>
            <person name="Hibbett D.S."/>
            <person name="Martin F."/>
        </authorList>
    </citation>
    <scope>NUCLEOTIDE SEQUENCE [LARGE SCALE GENOMIC DNA]</scope>
    <source>
        <strain evidence="2 3">Koide BX008</strain>
    </source>
</reference>
<feature type="region of interest" description="Disordered" evidence="1">
    <location>
        <begin position="235"/>
        <end position="257"/>
    </location>
</feature>
<evidence type="ECO:0000313" key="2">
    <source>
        <dbReference type="EMBL" id="KIL63034.1"/>
    </source>
</evidence>
<dbReference type="AlphaFoldDB" id="A0A0C2T8T9"/>
<name>A0A0C2T8T9_AMAMK</name>
<feature type="compositionally biased region" description="Low complexity" evidence="1">
    <location>
        <begin position="248"/>
        <end position="257"/>
    </location>
</feature>
<protein>
    <submittedName>
        <fullName evidence="2">Uncharacterized protein</fullName>
    </submittedName>
</protein>